<feature type="domain" description="HTH merR-type" evidence="5">
    <location>
        <begin position="3"/>
        <end position="71"/>
    </location>
</feature>
<evidence type="ECO:0000256" key="3">
    <source>
        <dbReference type="ARBA" id="ARBA00023125"/>
    </source>
</evidence>
<dbReference type="PANTHER" id="PTHR30204:SF69">
    <property type="entry name" value="MERR-FAMILY TRANSCRIPTIONAL REGULATOR"/>
    <property type="match status" value="1"/>
</dbReference>
<dbReference type="SMART" id="SM00422">
    <property type="entry name" value="HTH_MERR"/>
    <property type="match status" value="1"/>
</dbReference>
<dbReference type="Gene3D" id="1.10.1660.10">
    <property type="match status" value="1"/>
</dbReference>
<evidence type="ECO:0000313" key="7">
    <source>
        <dbReference type="Proteomes" id="UP000663802"/>
    </source>
</evidence>
<dbReference type="Proteomes" id="UP000663802">
    <property type="component" value="Unassembled WGS sequence"/>
</dbReference>
<keyword evidence="4" id="KW-0804">Transcription</keyword>
<dbReference type="Pfam" id="PF13411">
    <property type="entry name" value="MerR_1"/>
    <property type="match status" value="1"/>
</dbReference>
<proteinExistence type="predicted"/>
<dbReference type="RefSeq" id="WP_206868142.1">
    <property type="nucleotide sequence ID" value="NZ_BMBA01000001.1"/>
</dbReference>
<evidence type="ECO:0000313" key="6">
    <source>
        <dbReference type="EMBL" id="GFZ30143.1"/>
    </source>
</evidence>
<evidence type="ECO:0000259" key="5">
    <source>
        <dbReference type="PROSITE" id="PS50937"/>
    </source>
</evidence>
<dbReference type="EMBL" id="BMBA01000001">
    <property type="protein sequence ID" value="GFZ30143.1"/>
    <property type="molecule type" value="Genomic_DNA"/>
</dbReference>
<dbReference type="InterPro" id="IPR000551">
    <property type="entry name" value="MerR-type_HTH_dom"/>
</dbReference>
<organism evidence="6 7">
    <name type="scientific">Clostridium zeae</name>
    <dbReference type="NCBI Taxonomy" id="2759022"/>
    <lineage>
        <taxon>Bacteria</taxon>
        <taxon>Bacillati</taxon>
        <taxon>Bacillota</taxon>
        <taxon>Clostridia</taxon>
        <taxon>Eubacteriales</taxon>
        <taxon>Clostridiaceae</taxon>
        <taxon>Clostridium</taxon>
    </lineage>
</organism>
<comment type="caution">
    <text evidence="6">The sequence shown here is derived from an EMBL/GenBank/DDBJ whole genome shotgun (WGS) entry which is preliminary data.</text>
</comment>
<keyword evidence="1" id="KW-0678">Repressor</keyword>
<keyword evidence="7" id="KW-1185">Reference proteome</keyword>
<evidence type="ECO:0000256" key="1">
    <source>
        <dbReference type="ARBA" id="ARBA00022491"/>
    </source>
</evidence>
<keyword evidence="3" id="KW-0238">DNA-binding</keyword>
<evidence type="ECO:0000256" key="2">
    <source>
        <dbReference type="ARBA" id="ARBA00023015"/>
    </source>
</evidence>
<reference evidence="6 7" key="1">
    <citation type="journal article" date="2021" name="Int. J. Syst. Evol. Microbiol.">
        <title>Clostridium zeae sp. nov., isolated from corn silage.</title>
        <authorList>
            <person name="Kobayashi H."/>
            <person name="Tanizawa Y."/>
            <person name="Yagura M."/>
            <person name="Sakamoto M."/>
            <person name="Ohkuma M."/>
            <person name="Tohno M."/>
        </authorList>
    </citation>
    <scope>NUCLEOTIDE SEQUENCE [LARGE SCALE GENOMIC DNA]</scope>
    <source>
        <strain evidence="6 7">CSC2</strain>
    </source>
</reference>
<dbReference type="InterPro" id="IPR047057">
    <property type="entry name" value="MerR_fam"/>
</dbReference>
<dbReference type="SUPFAM" id="SSF46955">
    <property type="entry name" value="Putative DNA-binding domain"/>
    <property type="match status" value="1"/>
</dbReference>
<accession>A0ABQ1E5X4</accession>
<name>A0ABQ1E5X4_9CLOT</name>
<sequence>METYSIKQVSELIKMPKDTLRYYDKIGLVCPKRSDNRYRYYTAQDIRDLQYAEVMKFGGFTLAEIKQVFQYMRVHDARNYSELLSIFNKKKLELIRKQNLFGSMIEFMTQIKTLMDEKKDCEDIIKIDRLVENIFEELEGRDNEK</sequence>
<gene>
    <name evidence="6" type="ORF">CSC2_06690</name>
</gene>
<dbReference type="InterPro" id="IPR009061">
    <property type="entry name" value="DNA-bd_dom_put_sf"/>
</dbReference>
<dbReference type="CDD" id="cd00592">
    <property type="entry name" value="HTH_MerR-like"/>
    <property type="match status" value="1"/>
</dbReference>
<dbReference type="PROSITE" id="PS50937">
    <property type="entry name" value="HTH_MERR_2"/>
    <property type="match status" value="1"/>
</dbReference>
<protein>
    <submittedName>
        <fullName evidence="6">Transcriptional regulator</fullName>
    </submittedName>
</protein>
<evidence type="ECO:0000256" key="4">
    <source>
        <dbReference type="ARBA" id="ARBA00023163"/>
    </source>
</evidence>
<keyword evidence="2" id="KW-0805">Transcription regulation</keyword>
<dbReference type="PANTHER" id="PTHR30204">
    <property type="entry name" value="REDOX-CYCLING DRUG-SENSING TRANSCRIPTIONAL ACTIVATOR SOXR"/>
    <property type="match status" value="1"/>
</dbReference>